<dbReference type="InterPro" id="IPR054293">
    <property type="entry name" value="DUF7029"/>
</dbReference>
<feature type="domain" description="DUF7029" evidence="3">
    <location>
        <begin position="87"/>
        <end position="184"/>
    </location>
</feature>
<evidence type="ECO:0000259" key="4">
    <source>
        <dbReference type="Pfam" id="PF23865"/>
    </source>
</evidence>
<reference evidence="5" key="2">
    <citation type="submission" date="2021-02" db="EMBL/GenBank/DDBJ databases">
        <title>Aspergillus puulaauensis MK2 genome sequence.</title>
        <authorList>
            <person name="Futagami T."/>
            <person name="Mori K."/>
            <person name="Kadooka C."/>
            <person name="Tanaka T."/>
        </authorList>
    </citation>
    <scope>NUCLEOTIDE SEQUENCE</scope>
    <source>
        <strain evidence="5">MK2</strain>
    </source>
</reference>
<keyword evidence="6" id="KW-1185">Reference proteome</keyword>
<feature type="region of interest" description="Disordered" evidence="1">
    <location>
        <begin position="542"/>
        <end position="572"/>
    </location>
</feature>
<dbReference type="RefSeq" id="XP_041561560.1">
    <property type="nucleotide sequence ID" value="XM_041695873.1"/>
</dbReference>
<gene>
    <name evidence="5" type="ORF">APUU_70944S</name>
</gene>
<dbReference type="EMBL" id="AP024449">
    <property type="protein sequence ID" value="BCS29374.1"/>
    <property type="molecule type" value="Genomic_DNA"/>
</dbReference>
<organism evidence="5 6">
    <name type="scientific">Aspergillus puulaauensis</name>
    <dbReference type="NCBI Taxonomy" id="1220207"/>
    <lineage>
        <taxon>Eukaryota</taxon>
        <taxon>Fungi</taxon>
        <taxon>Dikarya</taxon>
        <taxon>Ascomycota</taxon>
        <taxon>Pezizomycotina</taxon>
        <taxon>Eurotiomycetes</taxon>
        <taxon>Eurotiomycetidae</taxon>
        <taxon>Eurotiales</taxon>
        <taxon>Aspergillaceae</taxon>
        <taxon>Aspergillus</taxon>
    </lineage>
</organism>
<feature type="domain" description="DUF7223" evidence="4">
    <location>
        <begin position="249"/>
        <end position="475"/>
    </location>
</feature>
<name>A0A7R7XXJ6_9EURO</name>
<evidence type="ECO:0000256" key="2">
    <source>
        <dbReference type="SAM" id="SignalP"/>
    </source>
</evidence>
<feature type="signal peptide" evidence="2">
    <location>
        <begin position="1"/>
        <end position="22"/>
    </location>
</feature>
<evidence type="ECO:0000259" key="3">
    <source>
        <dbReference type="Pfam" id="PF22974"/>
    </source>
</evidence>
<keyword evidence="2" id="KW-0732">Signal</keyword>
<dbReference type="Pfam" id="PF23865">
    <property type="entry name" value="DUF7223"/>
    <property type="match status" value="1"/>
</dbReference>
<dbReference type="OrthoDB" id="5382170at2759"/>
<evidence type="ECO:0000313" key="6">
    <source>
        <dbReference type="Proteomes" id="UP000654913"/>
    </source>
</evidence>
<dbReference type="KEGG" id="apuu:APUU_70944S"/>
<accession>A0A7R7XXJ6</accession>
<reference evidence="5" key="1">
    <citation type="submission" date="2021-01" db="EMBL/GenBank/DDBJ databases">
        <authorList>
            <consortium name="Aspergillus puulaauensis MK2 genome sequencing consortium"/>
            <person name="Kazuki M."/>
            <person name="Futagami T."/>
        </authorList>
    </citation>
    <scope>NUCLEOTIDE SEQUENCE</scope>
    <source>
        <strain evidence="5">MK2</strain>
    </source>
</reference>
<evidence type="ECO:0000313" key="5">
    <source>
        <dbReference type="EMBL" id="BCS29374.1"/>
    </source>
</evidence>
<evidence type="ECO:0008006" key="7">
    <source>
        <dbReference type="Google" id="ProtNLM"/>
    </source>
</evidence>
<dbReference type="Pfam" id="PF22974">
    <property type="entry name" value="DUF7029"/>
    <property type="match status" value="1"/>
</dbReference>
<protein>
    <recommendedName>
        <fullName evidence="7">GPI anchored protein</fullName>
    </recommendedName>
</protein>
<proteinExistence type="predicted"/>
<dbReference type="AlphaFoldDB" id="A0A7R7XXJ6"/>
<sequence length="600" mass="64584">MLSKMFLFIALITLLSLILVHASSPSLNPRYQVLDSPEPKRLSAGTLSSKLKARSETIAPLFQQKRSFDYAAEDVEEESVFSTTLDVESRWPVLALEELDTEIDSIVCTESKIHFNFRSATAEERFNTEIKSMPEFVVVTSHDGCDLEGDRSAHRVTNARVDPASHIGTFDITPMNWHEAFSTTKVSFSRRHPSEIQKHVATPVKRDEIPSPRQSFPAAPSDADGLNSSANAVFNVRHTGLEIYPIDAPLANEVVPDLPVVVRCKTCAIRGDIQLSRGQFNVGQNATAEEDEDFELDEAIGFFTNSSVDLLVKRMFSQIELEFELESEGPLIEFSVPLPTIPLVPFQIAGVLTFGPQIVPNIIITADIEEDVGFSYGFNATVPDDSRIHIRIPEFNESSISDFSDTDFQQIPFSASTTISSISLGITFQPQILLGINTGLEALNVNIDGGIGAFVSMPSLSLNVSHVTGVNENCDPVAADSDSGADADNVGNATHLVPSVELDVGVIASYDVRFMDFNDTRGVAPILASTAWDLPTACVGFEPEEPAKETGKAGSTEGESSDGDGGGGNGAVRVGGEGAGMMLLSSIALMSVAVGFCGWG</sequence>
<feature type="compositionally biased region" description="Gly residues" evidence="1">
    <location>
        <begin position="563"/>
        <end position="572"/>
    </location>
</feature>
<dbReference type="InterPro" id="IPR055647">
    <property type="entry name" value="DUF7223"/>
</dbReference>
<dbReference type="Proteomes" id="UP000654913">
    <property type="component" value="Chromosome 7"/>
</dbReference>
<feature type="chain" id="PRO_5031208865" description="GPI anchored protein" evidence="2">
    <location>
        <begin position="23"/>
        <end position="600"/>
    </location>
</feature>
<dbReference type="GeneID" id="64979371"/>
<evidence type="ECO:0000256" key="1">
    <source>
        <dbReference type="SAM" id="MobiDB-lite"/>
    </source>
</evidence>